<feature type="compositionally biased region" description="Low complexity" evidence="2">
    <location>
        <begin position="7"/>
        <end position="25"/>
    </location>
</feature>
<feature type="coiled-coil region" evidence="1">
    <location>
        <begin position="242"/>
        <end position="269"/>
    </location>
</feature>
<dbReference type="WBParaSite" id="PSAMB.scaffold3size181960.g464.t1">
    <property type="protein sequence ID" value="PSAMB.scaffold3size181960.g464.t1"/>
    <property type="gene ID" value="PSAMB.scaffold3size181960.g464"/>
</dbReference>
<evidence type="ECO:0000256" key="1">
    <source>
        <dbReference type="SAM" id="Coils"/>
    </source>
</evidence>
<name>A0A914WFJ0_9BILA</name>
<sequence length="384" mass="43338">MLKKKTPSSSNFSPSPAPIASTSSAFNTSNPVSTITGRGGYAANEQVSQPIQRNPERRTPDIDEQLLMLENKKLKDATQSLIAENLKLKDQVSHLEKSKREGAAREPSWNEAKQLILMVTQENDYLIKHIRTEQNHLRDLKVLQVTEIQQLSEQLEECQLNRSMLEQKYQAVRFEYDKLQAEVKLMTEDLSQVVPIEDHQESIRRCQTMLNDLRALYHKELASLNENADASHSQLRALCLEVAKLGAELAESKRRNDLLQKECSKLRVAQTALQSELSAAVQSKVQAESQSPILSRSLAPYLVAFDNQPNSAFIDDHRETAIAVDYNRKGAVYTYAEFVRVSGTVQVYPYVAVKSALRPSVTFIDARMITPLVQIAPQYFACFT</sequence>
<keyword evidence="1" id="KW-0175">Coiled coil</keyword>
<feature type="compositionally biased region" description="Polar residues" evidence="2">
    <location>
        <begin position="26"/>
        <end position="36"/>
    </location>
</feature>
<accession>A0A914WFJ0</accession>
<evidence type="ECO:0000256" key="2">
    <source>
        <dbReference type="SAM" id="MobiDB-lite"/>
    </source>
</evidence>
<feature type="region of interest" description="Disordered" evidence="2">
    <location>
        <begin position="1"/>
        <end position="60"/>
    </location>
</feature>
<protein>
    <submittedName>
        <fullName evidence="4">Uncharacterized protein</fullName>
    </submittedName>
</protein>
<feature type="coiled-coil region" evidence="1">
    <location>
        <begin position="148"/>
        <end position="216"/>
    </location>
</feature>
<proteinExistence type="predicted"/>
<keyword evidence="3" id="KW-1185">Reference proteome</keyword>
<evidence type="ECO:0000313" key="4">
    <source>
        <dbReference type="WBParaSite" id="PSAMB.scaffold3size181960.g464.t1"/>
    </source>
</evidence>
<evidence type="ECO:0000313" key="3">
    <source>
        <dbReference type="Proteomes" id="UP000887566"/>
    </source>
</evidence>
<dbReference type="Proteomes" id="UP000887566">
    <property type="component" value="Unplaced"/>
</dbReference>
<reference evidence="4" key="1">
    <citation type="submission" date="2022-11" db="UniProtKB">
        <authorList>
            <consortium name="WormBaseParasite"/>
        </authorList>
    </citation>
    <scope>IDENTIFICATION</scope>
</reference>
<organism evidence="3 4">
    <name type="scientific">Plectus sambesii</name>
    <dbReference type="NCBI Taxonomy" id="2011161"/>
    <lineage>
        <taxon>Eukaryota</taxon>
        <taxon>Metazoa</taxon>
        <taxon>Ecdysozoa</taxon>
        <taxon>Nematoda</taxon>
        <taxon>Chromadorea</taxon>
        <taxon>Plectida</taxon>
        <taxon>Plectina</taxon>
        <taxon>Plectoidea</taxon>
        <taxon>Plectidae</taxon>
        <taxon>Plectus</taxon>
    </lineage>
</organism>
<dbReference type="AlphaFoldDB" id="A0A914WFJ0"/>